<dbReference type="InterPro" id="IPR027785">
    <property type="entry name" value="UvrD-like_helicase_C"/>
</dbReference>
<evidence type="ECO:0000256" key="5">
    <source>
        <dbReference type="PROSITE-ProRule" id="PRU00560"/>
    </source>
</evidence>
<keyword evidence="1 5" id="KW-0547">Nucleotide-binding</keyword>
<dbReference type="GO" id="GO:0043138">
    <property type="term" value="F:3'-5' DNA helicase activity"/>
    <property type="evidence" value="ECO:0007669"/>
    <property type="project" value="UniProtKB-EC"/>
</dbReference>
<keyword evidence="9" id="KW-1185">Reference proteome</keyword>
<evidence type="ECO:0000256" key="1">
    <source>
        <dbReference type="ARBA" id="ARBA00022741"/>
    </source>
</evidence>
<feature type="binding site" evidence="5">
    <location>
        <begin position="282"/>
        <end position="289"/>
    </location>
    <ligand>
        <name>ATP</name>
        <dbReference type="ChEBI" id="CHEBI:30616"/>
    </ligand>
</feature>
<evidence type="ECO:0000259" key="7">
    <source>
        <dbReference type="PROSITE" id="PS51198"/>
    </source>
</evidence>
<keyword evidence="4 5" id="KW-0067">ATP-binding</keyword>
<dbReference type="PROSITE" id="PS51198">
    <property type="entry name" value="UVRD_HELICASE_ATP_BIND"/>
    <property type="match status" value="1"/>
</dbReference>
<gene>
    <name evidence="8" type="ORF">EKG39_07000</name>
</gene>
<evidence type="ECO:0000313" key="8">
    <source>
        <dbReference type="EMBL" id="RTR33791.1"/>
    </source>
</evidence>
<keyword evidence="3 5" id="KW-0347">Helicase</keyword>
<evidence type="ECO:0000256" key="4">
    <source>
        <dbReference type="ARBA" id="ARBA00022840"/>
    </source>
</evidence>
<protein>
    <submittedName>
        <fullName evidence="8">AAA family ATPase</fullName>
    </submittedName>
</protein>
<comment type="caution">
    <text evidence="8">The sequence shown here is derived from an EMBL/GenBank/DDBJ whole genome shotgun (WGS) entry which is preliminary data.</text>
</comment>
<name>A0A431WEQ0_9GAMM</name>
<dbReference type="InterPro" id="IPR027417">
    <property type="entry name" value="P-loop_NTPase"/>
</dbReference>
<dbReference type="GO" id="GO:0016887">
    <property type="term" value="F:ATP hydrolysis activity"/>
    <property type="evidence" value="ECO:0007669"/>
    <property type="project" value="RHEA"/>
</dbReference>
<dbReference type="GO" id="GO:0005524">
    <property type="term" value="F:ATP binding"/>
    <property type="evidence" value="ECO:0007669"/>
    <property type="project" value="UniProtKB-UniRule"/>
</dbReference>
<dbReference type="InterPro" id="IPR014016">
    <property type="entry name" value="UvrD-like_ATP-bd"/>
</dbReference>
<evidence type="ECO:0000256" key="2">
    <source>
        <dbReference type="ARBA" id="ARBA00022801"/>
    </source>
</evidence>
<dbReference type="PANTHER" id="PTHR11070">
    <property type="entry name" value="UVRD / RECB / PCRA DNA HELICASE FAMILY MEMBER"/>
    <property type="match status" value="1"/>
</dbReference>
<sequence length="988" mass="112331">MNKPSSGITADIQAAGESAPALTGVGPSNVDQAEKLITYSWFGRVFKKSQLAVRYNADGLTLTSLYTNRLFANQLLSTGAGSFDQHTDKNTVDYPIKNGAGHDKDTEIHFNWQQLDKPAVFNWSFFGYLMSFTVGEKIYTTPFLSYDSKSKFSNDMDVYWAVANRQGLCELVARIEKAMTHEYLRRSRIKMITARIAREYARWFPWSQNPSLELPQEIQAALSKLKQFKAWTEQDIEQIREQYVQLQLIMHKAFFDNVESNPLTEKQRRACVIDDNNNLLLAGAGTGKTSVMVGRAGYLIQSGQANASEVLLLAYGKVAAKEMEERIKLKLGSPLTPGETSQPENGVAVNDIRVSTFHSLGMRIITEVEGATPKLSAWVNDDKGKDKWLNDTLGSLLNDTRYRKTLLAFLGEHFHSEMSPFNFENEQDYLAYLSANDIRSFMGDKVNSFAEMQIANWLFKQGIEYQHQASYQHKSCDKTSDKRVRQYKSNFYLPHDDLYIDYFTIDETGLAPVFIDNDSYQDSIEWKRELHSQNKTHYVDLYHHQHNQGQLLKVLSKRLSKYRVKRAPIDDETLLDQLQKQGYITKLAKLFGQVLTLYRGACLDDKSLAELLSSSVFQKQTEAAFKLIKPILKSYRAHLNANGEIDFEDMIAKAIEYIEKGEFISPWRFIMVDEFQDISEPRARLVRALRDSTHCISKEKHAKEAEPTAGTEAKTQPKNLVKSGRSASLFCVGDDWQAIYRFSGADVKLTTQFEHYFGPVTKSHLDLTFRFNSRIGDVATRFITQNPMQLKKTINSVKKGIRSAVTVVKPRATNKQAGEKDQQDAINQNQFTNSTLTETLNAINQLVSKEKGKPEAKQKTKQKAKQRVYLLARYWFVLPNQQELALLNQAYPGINIECQSFHASKGKEADYVIIMGLTTGVHGFPSLKTTSPVVDALLPEAEDFHFAEERRLFYVALTRAKHKVYLLADNKDVSPFVGEISQLCRSQV</sequence>
<dbReference type="EMBL" id="RXNV01000002">
    <property type="protein sequence ID" value="RTR33791.1"/>
    <property type="molecule type" value="Genomic_DNA"/>
</dbReference>
<evidence type="ECO:0000313" key="9">
    <source>
        <dbReference type="Proteomes" id="UP000282060"/>
    </source>
</evidence>
<evidence type="ECO:0000256" key="6">
    <source>
        <dbReference type="SAM" id="MobiDB-lite"/>
    </source>
</evidence>
<dbReference type="GO" id="GO:0003677">
    <property type="term" value="F:DNA binding"/>
    <property type="evidence" value="ECO:0007669"/>
    <property type="project" value="InterPro"/>
</dbReference>
<proteinExistence type="predicted"/>
<dbReference type="Proteomes" id="UP000282060">
    <property type="component" value="Unassembled WGS sequence"/>
</dbReference>
<dbReference type="GO" id="GO:0000725">
    <property type="term" value="P:recombinational repair"/>
    <property type="evidence" value="ECO:0007669"/>
    <property type="project" value="TreeGrafter"/>
</dbReference>
<dbReference type="SUPFAM" id="SSF52540">
    <property type="entry name" value="P-loop containing nucleoside triphosphate hydrolases"/>
    <property type="match status" value="1"/>
</dbReference>
<dbReference type="InterPro" id="IPR000212">
    <property type="entry name" value="DNA_helicase_UvrD/REP"/>
</dbReference>
<evidence type="ECO:0000256" key="3">
    <source>
        <dbReference type="ARBA" id="ARBA00022806"/>
    </source>
</evidence>
<dbReference type="OrthoDB" id="5298826at2"/>
<feature type="domain" description="UvrD-like helicase ATP-binding" evidence="7">
    <location>
        <begin position="261"/>
        <end position="772"/>
    </location>
</feature>
<keyword evidence="2 5" id="KW-0378">Hydrolase</keyword>
<dbReference type="Pfam" id="PF00580">
    <property type="entry name" value="UvrD-helicase"/>
    <property type="match status" value="1"/>
</dbReference>
<dbReference type="Pfam" id="PF13538">
    <property type="entry name" value="UvrD_C_2"/>
    <property type="match status" value="1"/>
</dbReference>
<accession>A0A431WEQ0</accession>
<reference evidence="8 9" key="1">
    <citation type="submission" date="2018-12" db="EMBL/GenBank/DDBJ databases">
        <authorList>
            <person name="Yu L."/>
        </authorList>
    </citation>
    <scope>NUCLEOTIDE SEQUENCE [LARGE SCALE GENOMIC DNA]</scope>
    <source>
        <strain evidence="8 9">HAW-EB5</strain>
    </source>
</reference>
<dbReference type="Gene3D" id="3.40.50.300">
    <property type="entry name" value="P-loop containing nucleotide triphosphate hydrolases"/>
    <property type="match status" value="3"/>
</dbReference>
<feature type="region of interest" description="Disordered" evidence="6">
    <location>
        <begin position="699"/>
        <end position="718"/>
    </location>
</feature>
<dbReference type="PANTHER" id="PTHR11070:SF63">
    <property type="entry name" value="DNA HELICASE IV"/>
    <property type="match status" value="1"/>
</dbReference>
<dbReference type="AlphaFoldDB" id="A0A431WEQ0"/>
<organism evidence="8 9">
    <name type="scientific">Shewanella atlantica</name>
    <dbReference type="NCBI Taxonomy" id="271099"/>
    <lineage>
        <taxon>Bacteria</taxon>
        <taxon>Pseudomonadati</taxon>
        <taxon>Pseudomonadota</taxon>
        <taxon>Gammaproteobacteria</taxon>
        <taxon>Alteromonadales</taxon>
        <taxon>Shewanellaceae</taxon>
        <taxon>Shewanella</taxon>
    </lineage>
</organism>
<dbReference type="GO" id="GO:0005829">
    <property type="term" value="C:cytosol"/>
    <property type="evidence" value="ECO:0007669"/>
    <property type="project" value="TreeGrafter"/>
</dbReference>